<accession>A0A1X9T2F0</accession>
<reference evidence="1 2" key="1">
    <citation type="journal article" date="2017" name="Genome Biol. Evol.">
        <title>Comparative Genomic Analysis Identifies a Campylobacter Clade Deficient in Selenium Metabolism.</title>
        <authorList>
            <person name="Miller W.G."/>
            <person name="Yee E."/>
            <person name="Lopes B.S."/>
            <person name="Chapman M.H."/>
            <person name="Huynh S."/>
            <person name="Bono J.L."/>
            <person name="Parker C.T."/>
            <person name="Strachan N.J.C."/>
            <person name="Forbes K.J."/>
        </authorList>
    </citation>
    <scope>NUCLEOTIDE SEQUENCE [LARGE SCALE GENOMIC DNA]</scope>
    <source>
        <strain evidence="1 2">RM8964</strain>
    </source>
</reference>
<dbReference type="AlphaFoldDB" id="A0A1X9T2F0"/>
<dbReference type="RefSeq" id="WP_086333959.1">
    <property type="nucleotide sequence ID" value="NZ_CP018791.1"/>
</dbReference>
<gene>
    <name evidence="1" type="ORF">CVIC8964_1325</name>
</gene>
<proteinExistence type="predicted"/>
<dbReference type="STRING" id="1660074.CVIC8964_1325"/>
<evidence type="ECO:0000313" key="1">
    <source>
        <dbReference type="EMBL" id="ARR02714.1"/>
    </source>
</evidence>
<protein>
    <submittedName>
        <fullName evidence="1">Uncharacterized protein</fullName>
    </submittedName>
</protein>
<dbReference type="Proteomes" id="UP000194265">
    <property type="component" value="Chromosome"/>
</dbReference>
<dbReference type="EMBL" id="CP018791">
    <property type="protein sequence ID" value="ARR02714.1"/>
    <property type="molecule type" value="Genomic_DNA"/>
</dbReference>
<sequence length="65" mass="7682">MKEIPLEELEALINRLYHAERGEISTLTIGITIDCIEEYDFTNIKERLLQRFQAVFDEQNRLGQI</sequence>
<organism evidence="1 2">
    <name type="scientific">Campylobacter vicugnae</name>
    <dbReference type="NCBI Taxonomy" id="1660076"/>
    <lineage>
        <taxon>Bacteria</taxon>
        <taxon>Pseudomonadati</taxon>
        <taxon>Campylobacterota</taxon>
        <taxon>Epsilonproteobacteria</taxon>
        <taxon>Campylobacterales</taxon>
        <taxon>Campylobacteraceae</taxon>
        <taxon>Campylobacter</taxon>
    </lineage>
</organism>
<name>A0A1X9T2F0_9BACT</name>
<evidence type="ECO:0000313" key="2">
    <source>
        <dbReference type="Proteomes" id="UP000194265"/>
    </source>
</evidence>